<evidence type="ECO:0000256" key="5">
    <source>
        <dbReference type="ARBA" id="ARBA00017394"/>
    </source>
</evidence>
<keyword evidence="10 16" id="KW-0418">Kinase</keyword>
<protein>
    <recommendedName>
        <fullName evidence="5">Riboflavin kinase</fullName>
        <ecNumber evidence="4">2.7.1.26</ecNumber>
    </recommendedName>
    <alternativeName>
        <fullName evidence="12">Flavin mononucleotide kinase 1</fullName>
    </alternativeName>
</protein>
<dbReference type="EC" id="2.7.1.26" evidence="4"/>
<dbReference type="PANTHER" id="PTHR22749">
    <property type="entry name" value="RIBOFLAVIN KINASE/FMN ADENYLYLTRANSFERASE"/>
    <property type="match status" value="1"/>
</dbReference>
<dbReference type="UniPathway" id="UPA00276">
    <property type="reaction ID" value="UER00406"/>
</dbReference>
<feature type="signal peptide" evidence="14">
    <location>
        <begin position="1"/>
        <end position="16"/>
    </location>
</feature>
<sequence>MLHLLLLVVKKTFIMAESQTKIKERDLIIGQDSGPEPPFPLRLGGKVMRGFGRGSEKLGCPTANLPVDTLTSKPWIDSAKCGVYIGWCTIRFPQDHPALTATTRLPSSRILSPDYVPPTPGFQLSKESLEKGWRLYPMVISIGYNPFFKNTTRSAEAHVLAGFEKDFYGCEMRVCLLGFVRNEEDYENAEALIDDIRIDCEVTRQSLSRTNWNLSGESWKEEVEWLNGNGDV</sequence>
<dbReference type="GO" id="GO:0008531">
    <property type="term" value="F:riboflavin kinase activity"/>
    <property type="evidence" value="ECO:0007669"/>
    <property type="project" value="UniProtKB-EC"/>
</dbReference>
<evidence type="ECO:0000256" key="13">
    <source>
        <dbReference type="ARBA" id="ARBA00047880"/>
    </source>
</evidence>
<dbReference type="GO" id="GO:0005524">
    <property type="term" value="F:ATP binding"/>
    <property type="evidence" value="ECO:0007669"/>
    <property type="project" value="UniProtKB-KW"/>
</dbReference>
<evidence type="ECO:0000256" key="3">
    <source>
        <dbReference type="ARBA" id="ARBA00010108"/>
    </source>
</evidence>
<dbReference type="GO" id="GO:0005739">
    <property type="term" value="C:mitochondrion"/>
    <property type="evidence" value="ECO:0007669"/>
    <property type="project" value="TreeGrafter"/>
</dbReference>
<keyword evidence="7" id="KW-0288">FMN</keyword>
<dbReference type="SUPFAM" id="SSF82114">
    <property type="entry name" value="Riboflavin kinase-like"/>
    <property type="match status" value="1"/>
</dbReference>
<comment type="function">
    <text evidence="1">Catalyzes the phosphorylation of riboflavin (vitamin B2) to form flavin mononucleotide (FMN) coenzyme.</text>
</comment>
<evidence type="ECO:0000313" key="16">
    <source>
        <dbReference type="EMBL" id="RKF63283.1"/>
    </source>
</evidence>
<organism evidence="16 17">
    <name type="scientific">Golovinomyces cichoracearum</name>
    <dbReference type="NCBI Taxonomy" id="62708"/>
    <lineage>
        <taxon>Eukaryota</taxon>
        <taxon>Fungi</taxon>
        <taxon>Dikarya</taxon>
        <taxon>Ascomycota</taxon>
        <taxon>Pezizomycotina</taxon>
        <taxon>Leotiomycetes</taxon>
        <taxon>Erysiphales</taxon>
        <taxon>Erysiphaceae</taxon>
        <taxon>Golovinomyces</taxon>
    </lineage>
</organism>
<feature type="chain" id="PRO_5019176123" description="Riboflavin kinase" evidence="14">
    <location>
        <begin position="17"/>
        <end position="232"/>
    </location>
</feature>
<evidence type="ECO:0000256" key="4">
    <source>
        <dbReference type="ARBA" id="ARBA00012105"/>
    </source>
</evidence>
<dbReference type="GO" id="GO:0009398">
    <property type="term" value="P:FMN biosynthetic process"/>
    <property type="evidence" value="ECO:0007669"/>
    <property type="project" value="UniProtKB-UniPathway"/>
</dbReference>
<reference evidence="16 17" key="1">
    <citation type="journal article" date="2018" name="BMC Genomics">
        <title>Comparative genome analyses reveal sequence features reflecting distinct modes of host-adaptation between dicot and monocot powdery mildew.</title>
        <authorList>
            <person name="Wu Y."/>
            <person name="Ma X."/>
            <person name="Pan Z."/>
            <person name="Kale S.D."/>
            <person name="Song Y."/>
            <person name="King H."/>
            <person name="Zhang Q."/>
            <person name="Presley C."/>
            <person name="Deng X."/>
            <person name="Wei C.I."/>
            <person name="Xiao S."/>
        </authorList>
    </citation>
    <scope>NUCLEOTIDE SEQUENCE [LARGE SCALE GENOMIC DNA]</scope>
    <source>
        <strain evidence="16">UCSC1</strain>
    </source>
</reference>
<comment type="caution">
    <text evidence="16">The sequence shown here is derived from an EMBL/GenBank/DDBJ whole genome shotgun (WGS) entry which is preliminary data.</text>
</comment>
<evidence type="ECO:0000256" key="8">
    <source>
        <dbReference type="ARBA" id="ARBA00022679"/>
    </source>
</evidence>
<evidence type="ECO:0000256" key="1">
    <source>
        <dbReference type="ARBA" id="ARBA00003572"/>
    </source>
</evidence>
<dbReference type="PANTHER" id="PTHR22749:SF6">
    <property type="entry name" value="RIBOFLAVIN KINASE"/>
    <property type="match status" value="1"/>
</dbReference>
<evidence type="ECO:0000256" key="9">
    <source>
        <dbReference type="ARBA" id="ARBA00022741"/>
    </source>
</evidence>
<evidence type="ECO:0000256" key="10">
    <source>
        <dbReference type="ARBA" id="ARBA00022777"/>
    </source>
</evidence>
<evidence type="ECO:0000313" key="17">
    <source>
        <dbReference type="Proteomes" id="UP000285405"/>
    </source>
</evidence>
<dbReference type="Pfam" id="PF01687">
    <property type="entry name" value="Flavokinase"/>
    <property type="match status" value="1"/>
</dbReference>
<keyword evidence="14" id="KW-0732">Signal</keyword>
<dbReference type="SMART" id="SM00904">
    <property type="entry name" value="Flavokinase"/>
    <property type="match status" value="1"/>
</dbReference>
<dbReference type="OrthoDB" id="276388at2759"/>
<comment type="catalytic activity">
    <reaction evidence="13">
        <text>riboflavin + ATP = FMN + ADP + H(+)</text>
        <dbReference type="Rhea" id="RHEA:14357"/>
        <dbReference type="ChEBI" id="CHEBI:15378"/>
        <dbReference type="ChEBI" id="CHEBI:30616"/>
        <dbReference type="ChEBI" id="CHEBI:57986"/>
        <dbReference type="ChEBI" id="CHEBI:58210"/>
        <dbReference type="ChEBI" id="CHEBI:456216"/>
        <dbReference type="EC" id="2.7.1.26"/>
    </reaction>
</comment>
<evidence type="ECO:0000256" key="11">
    <source>
        <dbReference type="ARBA" id="ARBA00022840"/>
    </source>
</evidence>
<proteinExistence type="inferred from homology"/>
<dbReference type="GO" id="GO:0009231">
    <property type="term" value="P:riboflavin biosynthetic process"/>
    <property type="evidence" value="ECO:0007669"/>
    <property type="project" value="InterPro"/>
</dbReference>
<keyword evidence="8" id="KW-0808">Transferase</keyword>
<comment type="pathway">
    <text evidence="2">Cofactor biosynthesis; FMN biosynthesis; FMN from riboflavin (ATP route): step 1/1.</text>
</comment>
<evidence type="ECO:0000256" key="6">
    <source>
        <dbReference type="ARBA" id="ARBA00022630"/>
    </source>
</evidence>
<keyword evidence="6" id="KW-0285">Flavoprotein</keyword>
<dbReference type="InterPro" id="IPR015865">
    <property type="entry name" value="Riboflavin_kinase_bac/euk"/>
</dbReference>
<dbReference type="InterPro" id="IPR023465">
    <property type="entry name" value="Riboflavin_kinase_dom_sf"/>
</dbReference>
<evidence type="ECO:0000256" key="7">
    <source>
        <dbReference type="ARBA" id="ARBA00022643"/>
    </source>
</evidence>
<feature type="domain" description="Riboflavin kinase" evidence="15">
    <location>
        <begin position="36"/>
        <end position="208"/>
    </location>
</feature>
<dbReference type="AlphaFoldDB" id="A0A420I0T8"/>
<evidence type="ECO:0000256" key="14">
    <source>
        <dbReference type="SAM" id="SignalP"/>
    </source>
</evidence>
<accession>A0A420I0T8</accession>
<dbReference type="EMBL" id="MCBR01014039">
    <property type="protein sequence ID" value="RKF63283.1"/>
    <property type="molecule type" value="Genomic_DNA"/>
</dbReference>
<dbReference type="InterPro" id="IPR023468">
    <property type="entry name" value="Riboflavin_kinase"/>
</dbReference>
<dbReference type="Proteomes" id="UP000285405">
    <property type="component" value="Unassembled WGS sequence"/>
</dbReference>
<gene>
    <name evidence="16" type="ORF">GcC1_140007</name>
</gene>
<keyword evidence="11" id="KW-0067">ATP-binding</keyword>
<comment type="similarity">
    <text evidence="3">Belongs to the flavokinase family.</text>
</comment>
<name>A0A420I0T8_9PEZI</name>
<evidence type="ECO:0000256" key="12">
    <source>
        <dbReference type="ARBA" id="ARBA00029960"/>
    </source>
</evidence>
<keyword evidence="9" id="KW-0547">Nucleotide-binding</keyword>
<dbReference type="Gene3D" id="2.40.30.30">
    <property type="entry name" value="Riboflavin kinase-like"/>
    <property type="match status" value="1"/>
</dbReference>
<evidence type="ECO:0000256" key="2">
    <source>
        <dbReference type="ARBA" id="ARBA00005201"/>
    </source>
</evidence>
<evidence type="ECO:0000259" key="15">
    <source>
        <dbReference type="SMART" id="SM00904"/>
    </source>
</evidence>